<feature type="compositionally biased region" description="Polar residues" evidence="1">
    <location>
        <begin position="245"/>
        <end position="260"/>
    </location>
</feature>
<dbReference type="Proteomes" id="UP001374579">
    <property type="component" value="Unassembled WGS sequence"/>
</dbReference>
<organism evidence="4 5">
    <name type="scientific">Littorina saxatilis</name>
    <dbReference type="NCBI Taxonomy" id="31220"/>
    <lineage>
        <taxon>Eukaryota</taxon>
        <taxon>Metazoa</taxon>
        <taxon>Spiralia</taxon>
        <taxon>Lophotrochozoa</taxon>
        <taxon>Mollusca</taxon>
        <taxon>Gastropoda</taxon>
        <taxon>Caenogastropoda</taxon>
        <taxon>Littorinimorpha</taxon>
        <taxon>Littorinoidea</taxon>
        <taxon>Littorinidae</taxon>
        <taxon>Littorina</taxon>
    </lineage>
</organism>
<feature type="compositionally biased region" description="Acidic residues" evidence="1">
    <location>
        <begin position="360"/>
        <end position="380"/>
    </location>
</feature>
<feature type="signal peptide" evidence="3">
    <location>
        <begin position="1"/>
        <end position="21"/>
    </location>
</feature>
<keyword evidence="2" id="KW-1133">Transmembrane helix</keyword>
<feature type="compositionally biased region" description="Pro residues" evidence="1">
    <location>
        <begin position="472"/>
        <end position="489"/>
    </location>
</feature>
<protein>
    <recommendedName>
        <fullName evidence="6">CUB domain-containing protein</fullName>
    </recommendedName>
</protein>
<evidence type="ECO:0008006" key="6">
    <source>
        <dbReference type="Google" id="ProtNLM"/>
    </source>
</evidence>
<proteinExistence type="predicted"/>
<evidence type="ECO:0000256" key="1">
    <source>
        <dbReference type="SAM" id="MobiDB-lite"/>
    </source>
</evidence>
<name>A0AAN9B951_9CAEN</name>
<evidence type="ECO:0000256" key="3">
    <source>
        <dbReference type="SAM" id="SignalP"/>
    </source>
</evidence>
<keyword evidence="5" id="KW-1185">Reference proteome</keyword>
<comment type="caution">
    <text evidence="4">The sequence shown here is derived from an EMBL/GenBank/DDBJ whole genome shotgun (WGS) entry which is preliminary data.</text>
</comment>
<feature type="compositionally biased region" description="Basic and acidic residues" evidence="1">
    <location>
        <begin position="264"/>
        <end position="276"/>
    </location>
</feature>
<feature type="compositionally biased region" description="Basic and acidic residues" evidence="1">
    <location>
        <begin position="288"/>
        <end position="318"/>
    </location>
</feature>
<sequence length="549" mass="61613">MAMVPVTVLLLLSMVAPVGWCQSNNQPIQPGTYYLDSNADCNGPVREIYAQKVRVIGHGTIQEQQSPQSCTLQLRSTSALEQTQLRIEVVAATIRDCDVRVSISDGDPDQNILRGFDCNSPTKPNERDYVTTGDLVSITLTRRDSINTLFDIEFFVTPLVSGNKPGYENDYGDSYGFFKEKLENDAAIGIVGAVFAVTVILVIIGIFCCRRRYEGKNKPWEQHQLASFQPEHSVYETKSKMSDTSSGVWASNMSRSQAQSAPRHRVEPTRHMARPSEDEDSVFDATDEPPKKQLMDRDRRWQRERERERDKQRGRGREYASQNNSFVQADDDHPQDTFVERVITPRVRPSRSHKPPPYEEALEESETERSELEEEEDSDDVDHKETSEEESEEPSSEEEEEEEKAGAAAPRPAPRPKPQPGYPPNAFPLQPGMPPPGAYPGYPPMGYPVPQGQFVPIMAPPPGQQYAQMGPGYPPPRYQGQPQPQPQPPQSNIRPTDPPIYSYLVQRGYTPLDMGRDSPVSLANTSQSQASADDSDKNILSPGVEYMRR</sequence>
<gene>
    <name evidence="4" type="ORF">V1264_019999</name>
</gene>
<keyword evidence="2" id="KW-0472">Membrane</keyword>
<keyword evidence="2" id="KW-0812">Transmembrane</keyword>
<feature type="transmembrane region" description="Helical" evidence="2">
    <location>
        <begin position="186"/>
        <end position="209"/>
    </location>
</feature>
<evidence type="ECO:0000313" key="5">
    <source>
        <dbReference type="Proteomes" id="UP001374579"/>
    </source>
</evidence>
<dbReference type="AlphaFoldDB" id="A0AAN9B951"/>
<evidence type="ECO:0000313" key="4">
    <source>
        <dbReference type="EMBL" id="KAK7101651.1"/>
    </source>
</evidence>
<feature type="chain" id="PRO_5042921075" description="CUB domain-containing protein" evidence="3">
    <location>
        <begin position="22"/>
        <end position="549"/>
    </location>
</feature>
<feature type="region of interest" description="Disordered" evidence="1">
    <location>
        <begin position="245"/>
        <end position="549"/>
    </location>
</feature>
<feature type="compositionally biased region" description="Basic and acidic residues" evidence="1">
    <location>
        <begin position="330"/>
        <end position="339"/>
    </location>
</feature>
<feature type="compositionally biased region" description="Pro residues" evidence="1">
    <location>
        <begin position="411"/>
        <end position="447"/>
    </location>
</feature>
<feature type="compositionally biased region" description="Acidic residues" evidence="1">
    <location>
        <begin position="277"/>
        <end position="287"/>
    </location>
</feature>
<dbReference type="EMBL" id="JBAMIC010000010">
    <property type="protein sequence ID" value="KAK7101651.1"/>
    <property type="molecule type" value="Genomic_DNA"/>
</dbReference>
<evidence type="ECO:0000256" key="2">
    <source>
        <dbReference type="SAM" id="Phobius"/>
    </source>
</evidence>
<feature type="compositionally biased region" description="Acidic residues" evidence="1">
    <location>
        <begin position="387"/>
        <end position="403"/>
    </location>
</feature>
<keyword evidence="3" id="KW-0732">Signal</keyword>
<accession>A0AAN9B951</accession>
<reference evidence="4 5" key="1">
    <citation type="submission" date="2024-02" db="EMBL/GenBank/DDBJ databases">
        <title>Chromosome-scale genome assembly of the rough periwinkle Littorina saxatilis.</title>
        <authorList>
            <person name="De Jode A."/>
            <person name="Faria R."/>
            <person name="Formenti G."/>
            <person name="Sims Y."/>
            <person name="Smith T.P."/>
            <person name="Tracey A."/>
            <person name="Wood J.M.D."/>
            <person name="Zagrodzka Z.B."/>
            <person name="Johannesson K."/>
            <person name="Butlin R.K."/>
            <person name="Leder E.H."/>
        </authorList>
    </citation>
    <scope>NUCLEOTIDE SEQUENCE [LARGE SCALE GENOMIC DNA]</scope>
    <source>
        <strain evidence="4">Snail1</strain>
        <tissue evidence="4">Muscle</tissue>
    </source>
</reference>